<dbReference type="RefSeq" id="WP_189060080.1">
    <property type="nucleotide sequence ID" value="NZ_BMMK01000021.1"/>
</dbReference>
<reference evidence="2" key="2">
    <citation type="submission" date="2020-09" db="EMBL/GenBank/DDBJ databases">
        <authorList>
            <person name="Sun Q."/>
            <person name="Zhou Y."/>
        </authorList>
    </citation>
    <scope>NUCLEOTIDE SEQUENCE</scope>
    <source>
        <strain evidence="2">CGMCC 4.5737</strain>
    </source>
</reference>
<organism evidence="2 3">
    <name type="scientific">Longimycelium tulufanense</name>
    <dbReference type="NCBI Taxonomy" id="907463"/>
    <lineage>
        <taxon>Bacteria</taxon>
        <taxon>Bacillati</taxon>
        <taxon>Actinomycetota</taxon>
        <taxon>Actinomycetes</taxon>
        <taxon>Pseudonocardiales</taxon>
        <taxon>Pseudonocardiaceae</taxon>
        <taxon>Longimycelium</taxon>
    </lineage>
</organism>
<dbReference type="EMBL" id="BMMK01000021">
    <property type="protein sequence ID" value="GGM66881.1"/>
    <property type="molecule type" value="Genomic_DNA"/>
</dbReference>
<proteinExistence type="predicted"/>
<feature type="region of interest" description="Disordered" evidence="1">
    <location>
        <begin position="118"/>
        <end position="150"/>
    </location>
</feature>
<evidence type="ECO:0000313" key="3">
    <source>
        <dbReference type="Proteomes" id="UP000637578"/>
    </source>
</evidence>
<evidence type="ECO:0000313" key="2">
    <source>
        <dbReference type="EMBL" id="GGM66881.1"/>
    </source>
</evidence>
<dbReference type="AlphaFoldDB" id="A0A8J3FVV8"/>
<protein>
    <submittedName>
        <fullName evidence="2">Uncharacterized protein</fullName>
    </submittedName>
</protein>
<comment type="caution">
    <text evidence="2">The sequence shown here is derived from an EMBL/GenBank/DDBJ whole genome shotgun (WGS) entry which is preliminary data.</text>
</comment>
<evidence type="ECO:0000256" key="1">
    <source>
        <dbReference type="SAM" id="MobiDB-lite"/>
    </source>
</evidence>
<keyword evidence="3" id="KW-1185">Reference proteome</keyword>
<accession>A0A8J3FVV8</accession>
<dbReference type="Proteomes" id="UP000637578">
    <property type="component" value="Unassembled WGS sequence"/>
</dbReference>
<name>A0A8J3FVV8_9PSEU</name>
<sequence length="150" mass="17001">MAQRVRGPGPVRRLRVLVSLTGWQVIEERRVGRMNVSRSRDLPASPRRTAGAWFEALDAEGNVVYRRPIEHPGERSVELFEGGRIFRKPLPGQEVSVEFLVPEAEDVSSVRVVIDGKEIPYRHGKQRQAGYQMTDRPGKRSKRGSDDGNR</sequence>
<reference evidence="2" key="1">
    <citation type="journal article" date="2014" name="Int. J. Syst. Evol. Microbiol.">
        <title>Complete genome sequence of Corynebacterium casei LMG S-19264T (=DSM 44701T), isolated from a smear-ripened cheese.</title>
        <authorList>
            <consortium name="US DOE Joint Genome Institute (JGI-PGF)"/>
            <person name="Walter F."/>
            <person name="Albersmeier A."/>
            <person name="Kalinowski J."/>
            <person name="Ruckert C."/>
        </authorList>
    </citation>
    <scope>NUCLEOTIDE SEQUENCE</scope>
    <source>
        <strain evidence="2">CGMCC 4.5737</strain>
    </source>
</reference>
<gene>
    <name evidence="2" type="ORF">GCM10012275_41670</name>
</gene>